<dbReference type="EMBL" id="JAOPHQ010004013">
    <property type="protein sequence ID" value="KAK0140797.1"/>
    <property type="molecule type" value="Genomic_DNA"/>
</dbReference>
<evidence type="ECO:0000256" key="4">
    <source>
        <dbReference type="ARBA" id="ARBA00022989"/>
    </source>
</evidence>
<feature type="region of interest" description="Disordered" evidence="12">
    <location>
        <begin position="253"/>
        <end position="289"/>
    </location>
</feature>
<evidence type="ECO:0000256" key="11">
    <source>
        <dbReference type="RuleBase" id="RU201114"/>
    </source>
</evidence>
<dbReference type="PRINTS" id="PR00424">
    <property type="entry name" value="ADENOSINER"/>
</dbReference>
<dbReference type="InterPro" id="IPR001634">
    <property type="entry name" value="Adenosn_rcpt"/>
</dbReference>
<feature type="transmembrane region" description="Helical" evidence="11">
    <location>
        <begin position="442"/>
        <end position="466"/>
    </location>
</feature>
<keyword evidence="6 11" id="KW-0472">Membrane</keyword>
<feature type="region of interest" description="Disordered" evidence="12">
    <location>
        <begin position="226"/>
        <end position="245"/>
    </location>
</feature>
<dbReference type="GO" id="GO:0001609">
    <property type="term" value="F:G protein-coupled adenosine receptor activity"/>
    <property type="evidence" value="ECO:0007669"/>
    <property type="project" value="UniProtKB-UniRule"/>
</dbReference>
<evidence type="ECO:0000259" key="13">
    <source>
        <dbReference type="PROSITE" id="PS50262"/>
    </source>
</evidence>
<reference evidence="14" key="1">
    <citation type="journal article" date="2023" name="Front. Mar. Sci.">
        <title>A new Merluccius polli reference genome to investigate the effects of global change in West African waters.</title>
        <authorList>
            <person name="Mateo J.L."/>
            <person name="Blanco-Fernandez C."/>
            <person name="Garcia-Vazquez E."/>
            <person name="Machado-Schiaffino G."/>
        </authorList>
    </citation>
    <scope>NUCLEOTIDE SEQUENCE</scope>
    <source>
        <strain evidence="14">C29</strain>
        <tissue evidence="14">Fin</tissue>
    </source>
</reference>
<sequence length="519" mass="56934">MNTTGGCMSSMPLGYRSGLQGPYIAAEMLIALMAVIGNLLVFLAVRRNRRLRTVTNYFLVSLSVADILVGLVAIPCAVLTDLGQPHNDLPLCLVLLSILMVLTQSSILSLLAVAVERYMAILRPFQYQRVMNPRNARLALVLTWSLSLLSGSVPLMDWHRRNHDTYCLFTCVVDMTYMVYFNFFGCLLLPLLFMFIIYGHIFYIVRHQLRRIAVARGTASEASRPATVVSVARDSGTRDPETRSNVMEEGALTQASKAGSADSRTAVRGSGRRTAQRGEEEAISSRGAAQVRFGEGKGVRVGARAEGPNGVVEEEKEGHARLKAVRGVAEAGVKKGWSRASRGSFGKRTPRLKAHHEAEGAREPDPGEPAGTGASKRRGSSVQNDTFRPIIKTKTTAVFRKISGRSASSGSDDRHSGSAASAVEPSKPSVTRARLEVQKATSLFLVLFLFMVCLMPIHLINCILLLRPQCPIPMPITLVAILLSHANSALNPLLYAYRMRSFRHTFRGMFEWISAPKRH</sequence>
<name>A0AA47NYP8_MERPO</name>
<evidence type="ECO:0000256" key="9">
    <source>
        <dbReference type="ARBA" id="ARBA00023180"/>
    </source>
</evidence>
<evidence type="ECO:0000313" key="14">
    <source>
        <dbReference type="EMBL" id="KAK0140797.1"/>
    </source>
</evidence>
<dbReference type="AlphaFoldDB" id="A0AA47NYP8"/>
<keyword evidence="9 11" id="KW-0325">Glycoprotein</keyword>
<feature type="region of interest" description="Disordered" evidence="12">
    <location>
        <begin position="329"/>
        <end position="387"/>
    </location>
</feature>
<dbReference type="SUPFAM" id="SSF81321">
    <property type="entry name" value="Family A G protein-coupled receptor-like"/>
    <property type="match status" value="1"/>
</dbReference>
<dbReference type="InterPro" id="IPR000276">
    <property type="entry name" value="GPCR_Rhodpsn"/>
</dbReference>
<dbReference type="Gene3D" id="1.20.1070.10">
    <property type="entry name" value="Rhodopsin 7-helix transmembrane proteins"/>
    <property type="match status" value="2"/>
</dbReference>
<feature type="region of interest" description="Disordered" evidence="12">
    <location>
        <begin position="404"/>
        <end position="427"/>
    </location>
</feature>
<feature type="transmembrane region" description="Helical" evidence="11">
    <location>
        <begin position="92"/>
        <end position="115"/>
    </location>
</feature>
<evidence type="ECO:0000256" key="5">
    <source>
        <dbReference type="ARBA" id="ARBA00023040"/>
    </source>
</evidence>
<keyword evidence="15" id="KW-1185">Reference proteome</keyword>
<dbReference type="InterPro" id="IPR017452">
    <property type="entry name" value="GPCR_Rhodpsn_7TM"/>
</dbReference>
<evidence type="ECO:0000313" key="15">
    <source>
        <dbReference type="Proteomes" id="UP001174136"/>
    </source>
</evidence>
<feature type="transmembrane region" description="Helical" evidence="11">
    <location>
        <begin position="57"/>
        <end position="80"/>
    </location>
</feature>
<evidence type="ECO:0000256" key="8">
    <source>
        <dbReference type="ARBA" id="ARBA00023170"/>
    </source>
</evidence>
<feature type="transmembrane region" description="Helical" evidence="11">
    <location>
        <begin position="136"/>
        <end position="156"/>
    </location>
</feature>
<feature type="compositionally biased region" description="Basic and acidic residues" evidence="12">
    <location>
        <begin position="355"/>
        <end position="365"/>
    </location>
</feature>
<dbReference type="PANTHER" id="PTHR24246:SF21">
    <property type="entry name" value="G-PROTEIN COUPLED RECEPTORS FAMILY 1 PROFILE DOMAIN-CONTAINING PROTEIN"/>
    <property type="match status" value="1"/>
</dbReference>
<dbReference type="SMART" id="SM01381">
    <property type="entry name" value="7TM_GPCR_Srsx"/>
    <property type="match status" value="1"/>
</dbReference>
<accession>A0AA47NYP8</accession>
<keyword evidence="8 11" id="KW-0675">Receptor</keyword>
<protein>
    <submittedName>
        <fullName evidence="14">Adenosine receptor A2b</fullName>
    </submittedName>
</protein>
<dbReference type="Proteomes" id="UP001174136">
    <property type="component" value="Unassembled WGS sequence"/>
</dbReference>
<evidence type="ECO:0000256" key="2">
    <source>
        <dbReference type="ARBA" id="ARBA00022475"/>
    </source>
</evidence>
<comment type="subcellular location">
    <subcellularLocation>
        <location evidence="1 11">Cell membrane</location>
        <topology evidence="1 11">Multi-pass membrane protein</topology>
    </subcellularLocation>
</comment>
<keyword evidence="7 11" id="KW-1015">Disulfide bond</keyword>
<gene>
    <name evidence="14" type="primary">ADORA2B_1</name>
    <name evidence="14" type="ORF">N1851_022209</name>
</gene>
<organism evidence="14 15">
    <name type="scientific">Merluccius polli</name>
    <name type="common">Benguela hake</name>
    <name type="synonym">Merluccius cadenati</name>
    <dbReference type="NCBI Taxonomy" id="89951"/>
    <lineage>
        <taxon>Eukaryota</taxon>
        <taxon>Metazoa</taxon>
        <taxon>Chordata</taxon>
        <taxon>Craniata</taxon>
        <taxon>Vertebrata</taxon>
        <taxon>Euteleostomi</taxon>
        <taxon>Actinopterygii</taxon>
        <taxon>Neopterygii</taxon>
        <taxon>Teleostei</taxon>
        <taxon>Neoteleostei</taxon>
        <taxon>Acanthomorphata</taxon>
        <taxon>Zeiogadaria</taxon>
        <taxon>Gadariae</taxon>
        <taxon>Gadiformes</taxon>
        <taxon>Gadoidei</taxon>
        <taxon>Merlucciidae</taxon>
        <taxon>Merluccius</taxon>
    </lineage>
</organism>
<feature type="transmembrane region" description="Helical" evidence="11">
    <location>
        <begin position="472"/>
        <end position="497"/>
    </location>
</feature>
<keyword evidence="10 11" id="KW-0807">Transducer</keyword>
<evidence type="ECO:0000256" key="7">
    <source>
        <dbReference type="ARBA" id="ARBA00023157"/>
    </source>
</evidence>
<keyword evidence="5 11" id="KW-0297">G-protein coupled receptor</keyword>
<evidence type="ECO:0000256" key="1">
    <source>
        <dbReference type="ARBA" id="ARBA00004651"/>
    </source>
</evidence>
<feature type="transmembrane region" description="Helical" evidence="11">
    <location>
        <begin position="179"/>
        <end position="205"/>
    </location>
</feature>
<dbReference type="PROSITE" id="PS50262">
    <property type="entry name" value="G_PROTEIN_RECEP_F1_2"/>
    <property type="match status" value="1"/>
</dbReference>
<dbReference type="PRINTS" id="PR00237">
    <property type="entry name" value="GPCRRHODOPSN"/>
</dbReference>
<keyword evidence="3 11" id="KW-0812">Transmembrane</keyword>
<dbReference type="Pfam" id="PF00001">
    <property type="entry name" value="7tm_1"/>
    <property type="match status" value="1"/>
</dbReference>
<dbReference type="PANTHER" id="PTHR24246">
    <property type="entry name" value="OLFACTORY RECEPTOR AND ADENOSINE RECEPTOR"/>
    <property type="match status" value="1"/>
</dbReference>
<evidence type="ECO:0000256" key="12">
    <source>
        <dbReference type="SAM" id="MobiDB-lite"/>
    </source>
</evidence>
<comment type="caution">
    <text evidence="14">The sequence shown here is derived from an EMBL/GenBank/DDBJ whole genome shotgun (WGS) entry which is preliminary data.</text>
</comment>
<feature type="transmembrane region" description="Helical" evidence="11">
    <location>
        <begin position="23"/>
        <end position="45"/>
    </location>
</feature>
<keyword evidence="2 11" id="KW-1003">Cell membrane</keyword>
<comment type="similarity">
    <text evidence="11">Belongs to the G-protein coupled receptor 1 family.</text>
</comment>
<proteinExistence type="inferred from homology"/>
<dbReference type="GO" id="GO:0005886">
    <property type="term" value="C:plasma membrane"/>
    <property type="evidence" value="ECO:0007669"/>
    <property type="project" value="UniProtKB-SubCell"/>
</dbReference>
<evidence type="ECO:0000256" key="6">
    <source>
        <dbReference type="ARBA" id="ARBA00023136"/>
    </source>
</evidence>
<dbReference type="PROSITE" id="PS00237">
    <property type="entry name" value="G_PROTEIN_RECEP_F1_1"/>
    <property type="match status" value="1"/>
</dbReference>
<feature type="domain" description="G-protein coupled receptors family 1 profile" evidence="13">
    <location>
        <begin position="37"/>
        <end position="495"/>
    </location>
</feature>
<evidence type="ECO:0000256" key="3">
    <source>
        <dbReference type="ARBA" id="ARBA00022692"/>
    </source>
</evidence>
<keyword evidence="4 11" id="KW-1133">Transmembrane helix</keyword>
<evidence type="ECO:0000256" key="10">
    <source>
        <dbReference type="ARBA" id="ARBA00023224"/>
    </source>
</evidence>